<evidence type="ECO:0000256" key="8">
    <source>
        <dbReference type="ARBA" id="ARBA00023136"/>
    </source>
</evidence>
<dbReference type="InterPro" id="IPR000515">
    <property type="entry name" value="MetI-like"/>
</dbReference>
<comment type="similarity">
    <text evidence="2">Belongs to the binding-protein-dependent transport system permease family. HisMQ subfamily.</text>
</comment>
<keyword evidence="7 9" id="KW-1133">Transmembrane helix</keyword>
<dbReference type="Gene3D" id="1.10.3720.10">
    <property type="entry name" value="MetI-like"/>
    <property type="match status" value="1"/>
</dbReference>
<reference evidence="11 12" key="1">
    <citation type="journal article" date="2010" name="BMC Genomics">
        <title>Comparative genomics and proteomics of Helicobacter mustelae, an ulcerogenic and carcinogenic gastric pathogen.</title>
        <authorList>
            <person name="O'Toole P.W."/>
            <person name="Snelling W.J."/>
            <person name="Canchaya C."/>
            <person name="Forde B.M."/>
            <person name="Hardie K.R."/>
            <person name="Josenhans C."/>
            <person name="Graham R.L.J."/>
            <person name="McMullan G."/>
            <person name="Parkhill J."/>
            <person name="Belda E."/>
            <person name="Bentley S.D."/>
        </authorList>
    </citation>
    <scope>NUCLEOTIDE SEQUENCE [LARGE SCALE GENOMIC DNA]</scope>
    <source>
        <strain evidence="12">ATCC 43772 / LMG 18044 / NCTC 12198 / 12198</strain>
    </source>
</reference>
<evidence type="ECO:0000313" key="12">
    <source>
        <dbReference type="Proteomes" id="UP000001522"/>
    </source>
</evidence>
<dbReference type="HOGENOM" id="CLU_019602_1_0_7"/>
<comment type="subcellular location">
    <subcellularLocation>
        <location evidence="1">Cell inner membrane</location>
        <topology evidence="1">Multi-pass membrane protein</topology>
    </subcellularLocation>
    <subcellularLocation>
        <location evidence="9">Cell membrane</location>
        <topology evidence="9">Multi-pass membrane protein</topology>
    </subcellularLocation>
</comment>
<evidence type="ECO:0000256" key="1">
    <source>
        <dbReference type="ARBA" id="ARBA00004429"/>
    </source>
</evidence>
<keyword evidence="8 9" id="KW-0472">Membrane</keyword>
<dbReference type="GO" id="GO:0043190">
    <property type="term" value="C:ATP-binding cassette (ABC) transporter complex"/>
    <property type="evidence" value="ECO:0007669"/>
    <property type="project" value="InterPro"/>
</dbReference>
<dbReference type="InterPro" id="IPR043429">
    <property type="entry name" value="ArtM/GltK/GlnP/TcyL/YhdX-like"/>
</dbReference>
<sequence length="218" mass="24536">MGLDWSFVFANIPIFAKALVLTLKISFFGILGAVILGMLVSFLLYYQVRFLKNIAKFYIELSRNTPLLIHLFFLYYGLGQVGIKIDAYHCAVIGVIFLGGSYMAESFRMGLESVAKSQIESAKALGLSTRQILGYVILPQSLIYALPPLAANVIFLLKETSVVSAIALVDVVFVTKDLIGTYYKTKETLLLLILTYLIVLLPLSLFFLWLERRYKRIL</sequence>
<evidence type="ECO:0000313" key="11">
    <source>
        <dbReference type="EMBL" id="CBG39609.1"/>
    </source>
</evidence>
<protein>
    <submittedName>
        <fullName evidence="11">Amino-acid ABC transporter integral membrane protein</fullName>
    </submittedName>
</protein>
<organism evidence="11 12">
    <name type="scientific">Helicobacter mustelae (strain ATCC 43772 / CCUG 25715 / CIP 103759 / LMG 18044 / NCTC 12198 / R85-136P)</name>
    <name type="common">Campylobacter mustelae</name>
    <dbReference type="NCBI Taxonomy" id="679897"/>
    <lineage>
        <taxon>Bacteria</taxon>
        <taxon>Pseudomonadati</taxon>
        <taxon>Campylobacterota</taxon>
        <taxon>Epsilonproteobacteria</taxon>
        <taxon>Campylobacterales</taxon>
        <taxon>Helicobacteraceae</taxon>
        <taxon>Helicobacter</taxon>
    </lineage>
</organism>
<gene>
    <name evidence="11" type="ordered locus">HMU03470</name>
</gene>
<dbReference type="EMBL" id="FN555004">
    <property type="protein sequence ID" value="CBG39609.1"/>
    <property type="molecule type" value="Genomic_DNA"/>
</dbReference>
<dbReference type="NCBIfam" id="TIGR01726">
    <property type="entry name" value="HEQRo_perm_3TM"/>
    <property type="match status" value="1"/>
</dbReference>
<evidence type="ECO:0000256" key="4">
    <source>
        <dbReference type="ARBA" id="ARBA00022475"/>
    </source>
</evidence>
<dbReference type="RefSeq" id="WP_013022701.1">
    <property type="nucleotide sequence ID" value="NC_013949.1"/>
</dbReference>
<dbReference type="STRING" id="679897.HMU03470"/>
<evidence type="ECO:0000256" key="5">
    <source>
        <dbReference type="ARBA" id="ARBA00022692"/>
    </source>
</evidence>
<dbReference type="KEGG" id="hms:HMU03470"/>
<proteinExistence type="inferred from homology"/>
<evidence type="ECO:0000259" key="10">
    <source>
        <dbReference type="PROSITE" id="PS50928"/>
    </source>
</evidence>
<keyword evidence="3 9" id="KW-0813">Transport</keyword>
<name>D3UGI8_HELM1</name>
<dbReference type="InterPro" id="IPR010065">
    <property type="entry name" value="AA_ABC_transptr_permease_3TM"/>
</dbReference>
<dbReference type="InterPro" id="IPR035906">
    <property type="entry name" value="MetI-like_sf"/>
</dbReference>
<evidence type="ECO:0000256" key="7">
    <source>
        <dbReference type="ARBA" id="ARBA00022989"/>
    </source>
</evidence>
<dbReference type="Proteomes" id="UP000001522">
    <property type="component" value="Chromosome"/>
</dbReference>
<evidence type="ECO:0000256" key="6">
    <source>
        <dbReference type="ARBA" id="ARBA00022970"/>
    </source>
</evidence>
<dbReference type="eggNOG" id="COG0765">
    <property type="taxonomic scope" value="Bacteria"/>
</dbReference>
<feature type="transmembrane region" description="Helical" evidence="9">
    <location>
        <begin position="67"/>
        <end position="85"/>
    </location>
</feature>
<feature type="transmembrane region" description="Helical" evidence="9">
    <location>
        <begin position="91"/>
        <end position="111"/>
    </location>
</feature>
<feature type="transmembrane region" description="Helical" evidence="9">
    <location>
        <begin position="25"/>
        <end position="46"/>
    </location>
</feature>
<dbReference type="AlphaFoldDB" id="D3UGI8"/>
<evidence type="ECO:0000256" key="3">
    <source>
        <dbReference type="ARBA" id="ARBA00022448"/>
    </source>
</evidence>
<dbReference type="GO" id="GO:0022857">
    <property type="term" value="F:transmembrane transporter activity"/>
    <property type="evidence" value="ECO:0007669"/>
    <property type="project" value="InterPro"/>
</dbReference>
<keyword evidence="6" id="KW-0029">Amino-acid transport</keyword>
<keyword evidence="4" id="KW-1003">Cell membrane</keyword>
<keyword evidence="12" id="KW-1185">Reference proteome</keyword>
<feature type="transmembrane region" description="Helical" evidence="9">
    <location>
        <begin position="189"/>
        <end position="210"/>
    </location>
</feature>
<dbReference type="PANTHER" id="PTHR30614">
    <property type="entry name" value="MEMBRANE COMPONENT OF AMINO ACID ABC TRANSPORTER"/>
    <property type="match status" value="1"/>
</dbReference>
<dbReference type="Pfam" id="PF00528">
    <property type="entry name" value="BPD_transp_1"/>
    <property type="match status" value="1"/>
</dbReference>
<dbReference type="CDD" id="cd06261">
    <property type="entry name" value="TM_PBP2"/>
    <property type="match status" value="1"/>
</dbReference>
<dbReference type="SUPFAM" id="SSF161098">
    <property type="entry name" value="MetI-like"/>
    <property type="match status" value="1"/>
</dbReference>
<dbReference type="PROSITE" id="PS50928">
    <property type="entry name" value="ABC_TM1"/>
    <property type="match status" value="1"/>
</dbReference>
<evidence type="ECO:0000256" key="2">
    <source>
        <dbReference type="ARBA" id="ARBA00010072"/>
    </source>
</evidence>
<feature type="transmembrane region" description="Helical" evidence="9">
    <location>
        <begin position="132"/>
        <end position="157"/>
    </location>
</feature>
<accession>D3UGI8</accession>
<dbReference type="GO" id="GO:0006865">
    <property type="term" value="P:amino acid transport"/>
    <property type="evidence" value="ECO:0007669"/>
    <property type="project" value="UniProtKB-KW"/>
</dbReference>
<feature type="domain" description="ABC transmembrane type-1" evidence="10">
    <location>
        <begin position="19"/>
        <end position="207"/>
    </location>
</feature>
<keyword evidence="5 9" id="KW-0812">Transmembrane</keyword>
<dbReference type="PANTHER" id="PTHR30614:SF37">
    <property type="entry name" value="AMINO-ACID ABC TRANSPORTER PERMEASE PROTEIN YHDX-RELATED"/>
    <property type="match status" value="1"/>
</dbReference>
<evidence type="ECO:0000256" key="9">
    <source>
        <dbReference type="RuleBase" id="RU363032"/>
    </source>
</evidence>